<dbReference type="EMBL" id="BSXS01010956">
    <property type="protein sequence ID" value="GME99361.1"/>
    <property type="molecule type" value="Genomic_DNA"/>
</dbReference>
<gene>
    <name evidence="1" type="ORF">Amon02_001069700</name>
</gene>
<dbReference type="Proteomes" id="UP001165064">
    <property type="component" value="Unassembled WGS sequence"/>
</dbReference>
<evidence type="ECO:0000313" key="2">
    <source>
        <dbReference type="Proteomes" id="UP001165064"/>
    </source>
</evidence>
<protein>
    <submittedName>
        <fullName evidence="1">Unnamed protein product</fullName>
    </submittedName>
</protein>
<accession>A0ACB5U1L9</accession>
<proteinExistence type="predicted"/>
<sequence length="125" mass="12782">MYPISRQPSISNSINSIGGKSPEFLPVSSTMPPMTPLNLSMPDISGSVSGSGSVGSSPEFLAKSGSPELRASHGGHHGHGHGHGLVMGHGHAVGHGRGHGLGVVLLEEDEEDSDDEDEGVFVGSH</sequence>
<name>A0ACB5U1L9_AMBMO</name>
<keyword evidence="2" id="KW-1185">Reference proteome</keyword>
<comment type="caution">
    <text evidence="1">The sequence shown here is derived from an EMBL/GenBank/DDBJ whole genome shotgun (WGS) entry which is preliminary data.</text>
</comment>
<reference evidence="1" key="1">
    <citation type="submission" date="2023-04" db="EMBL/GenBank/DDBJ databases">
        <title>Ambrosiozyma monospora NBRC 10751.</title>
        <authorList>
            <person name="Ichikawa N."/>
            <person name="Sato H."/>
            <person name="Tonouchi N."/>
        </authorList>
    </citation>
    <scope>NUCLEOTIDE SEQUENCE</scope>
    <source>
        <strain evidence="1">NBRC 10751</strain>
    </source>
</reference>
<evidence type="ECO:0000313" key="1">
    <source>
        <dbReference type="EMBL" id="GME99361.1"/>
    </source>
</evidence>
<organism evidence="1 2">
    <name type="scientific">Ambrosiozyma monospora</name>
    <name type="common">Yeast</name>
    <name type="synonym">Endomycopsis monosporus</name>
    <dbReference type="NCBI Taxonomy" id="43982"/>
    <lineage>
        <taxon>Eukaryota</taxon>
        <taxon>Fungi</taxon>
        <taxon>Dikarya</taxon>
        <taxon>Ascomycota</taxon>
        <taxon>Saccharomycotina</taxon>
        <taxon>Pichiomycetes</taxon>
        <taxon>Pichiales</taxon>
        <taxon>Pichiaceae</taxon>
        <taxon>Ambrosiozyma</taxon>
    </lineage>
</organism>